<comment type="caution">
    <text evidence="2">The sequence shown here is derived from an EMBL/GenBank/DDBJ whole genome shotgun (WGS) entry which is preliminary data.</text>
</comment>
<sequence>MPTDSCGSLSRVFLGAGLGILAISCLTATVFFGMFADKYDNSAVQRLLLQNPYGYIPTIYIQSLIITACGGVSSFFAVMSIIFSIPYSNKILLMIILGGISTLFGLGCTVTQGIFTLQAKKYCSWNLYDETNNNYYDYPYGYQIFLKNKDAQEYIKKSIKELYSHGYKLLQEYARNNQYYSTLYEDFVVKKDVLNWSSVENYIGKTVNNHVITYRNFWASSYNEYNDKYKYIYLTLNSDGIYAHYSRQYYADVRIAATQFSYTDSFSRKLRFCWYKSDGLSLECKIFETGDTDFTSTCEISNIFSLNEYLIDGPYYSKNEAEEEGITVDYYIQNFPIAYRLLNYTESQDYMVSSFEDSTNHYRISGKQCAKAYSSDTKRFKPDKYSDFYLSPEKLNNVGDLIRVCIEPEAETCPYTQFGEVVNDIQSKYENSNRGDYAPFIKKYYDGQSRTVLFTIWEDPFTLYTLAIINIIAQSLGIIIWIVGRILGFLFDIEKEDNSEEERANSIMNNQLFGSLA</sequence>
<dbReference type="Proteomes" id="UP001470230">
    <property type="component" value="Unassembled WGS sequence"/>
</dbReference>
<keyword evidence="3" id="KW-1185">Reference proteome</keyword>
<proteinExistence type="predicted"/>
<gene>
    <name evidence="2" type="ORF">M9Y10_011763</name>
</gene>
<organism evidence="2 3">
    <name type="scientific">Tritrichomonas musculus</name>
    <dbReference type="NCBI Taxonomy" id="1915356"/>
    <lineage>
        <taxon>Eukaryota</taxon>
        <taxon>Metamonada</taxon>
        <taxon>Parabasalia</taxon>
        <taxon>Tritrichomonadida</taxon>
        <taxon>Tritrichomonadidae</taxon>
        <taxon>Tritrichomonas</taxon>
    </lineage>
</organism>
<accession>A0ABR2IMJ0</accession>
<evidence type="ECO:0000313" key="3">
    <source>
        <dbReference type="Proteomes" id="UP001470230"/>
    </source>
</evidence>
<feature type="transmembrane region" description="Helical" evidence="1">
    <location>
        <begin position="461"/>
        <end position="483"/>
    </location>
</feature>
<keyword evidence="1" id="KW-0812">Transmembrane</keyword>
<feature type="transmembrane region" description="Helical" evidence="1">
    <location>
        <begin position="12"/>
        <end position="35"/>
    </location>
</feature>
<evidence type="ECO:0000313" key="2">
    <source>
        <dbReference type="EMBL" id="KAK8864068.1"/>
    </source>
</evidence>
<keyword evidence="1" id="KW-1133">Transmembrane helix</keyword>
<protein>
    <recommendedName>
        <fullName evidence="4">Tetraspanin family protein</fullName>
    </recommendedName>
</protein>
<feature type="transmembrane region" description="Helical" evidence="1">
    <location>
        <begin position="91"/>
        <end position="115"/>
    </location>
</feature>
<evidence type="ECO:0008006" key="4">
    <source>
        <dbReference type="Google" id="ProtNLM"/>
    </source>
</evidence>
<evidence type="ECO:0000256" key="1">
    <source>
        <dbReference type="SAM" id="Phobius"/>
    </source>
</evidence>
<keyword evidence="1" id="KW-0472">Membrane</keyword>
<reference evidence="2 3" key="1">
    <citation type="submission" date="2024-04" db="EMBL/GenBank/DDBJ databases">
        <title>Tritrichomonas musculus Genome.</title>
        <authorList>
            <person name="Alves-Ferreira E."/>
            <person name="Grigg M."/>
            <person name="Lorenzi H."/>
            <person name="Galac M."/>
        </authorList>
    </citation>
    <scope>NUCLEOTIDE SEQUENCE [LARGE SCALE GENOMIC DNA]</scope>
    <source>
        <strain evidence="2 3">EAF2021</strain>
    </source>
</reference>
<dbReference type="EMBL" id="JAPFFF010000017">
    <property type="protein sequence ID" value="KAK8864068.1"/>
    <property type="molecule type" value="Genomic_DNA"/>
</dbReference>
<feature type="transmembrane region" description="Helical" evidence="1">
    <location>
        <begin position="55"/>
        <end position="79"/>
    </location>
</feature>
<name>A0ABR2IMJ0_9EUKA</name>